<protein>
    <submittedName>
        <fullName evidence="1">Uncharacterized protein</fullName>
    </submittedName>
</protein>
<proteinExistence type="predicted"/>
<dbReference type="AlphaFoldDB" id="A0A0C9W4N4"/>
<name>A0A0C9W4N4_SPHS4</name>
<evidence type="ECO:0000313" key="2">
    <source>
        <dbReference type="Proteomes" id="UP000054279"/>
    </source>
</evidence>
<accession>A0A0C9W4N4</accession>
<sequence length="256" mass="29216">MFYLCVPKGFKDNFQDTISIVTLHICARILRNDQILGCDRKMVADLTWQVAILRDIIRELNSEPSTHHPELSVSEDIRRIFHFAISLHTIPSVIIAIHTLCDKLLIPERQGPTLNGTDAKLFKLLTCSLQRYQLPEATIRILRELASSRRERRVDALDYLATSYQVAIFCICSELDPLLEEIFSGPQGISALMEGLDFLLKDIETGEIAIPWLEVLRTIHALHDIFLLLCKMRALVVPAEVTVHILCYLIRIFGKQ</sequence>
<reference evidence="1 2" key="1">
    <citation type="submission" date="2014-06" db="EMBL/GenBank/DDBJ databases">
        <title>Evolutionary Origins and Diversification of the Mycorrhizal Mutualists.</title>
        <authorList>
            <consortium name="DOE Joint Genome Institute"/>
            <consortium name="Mycorrhizal Genomics Consortium"/>
            <person name="Kohler A."/>
            <person name="Kuo A."/>
            <person name="Nagy L.G."/>
            <person name="Floudas D."/>
            <person name="Copeland A."/>
            <person name="Barry K.W."/>
            <person name="Cichocki N."/>
            <person name="Veneault-Fourrey C."/>
            <person name="LaButti K."/>
            <person name="Lindquist E.A."/>
            <person name="Lipzen A."/>
            <person name="Lundell T."/>
            <person name="Morin E."/>
            <person name="Murat C."/>
            <person name="Riley R."/>
            <person name="Ohm R."/>
            <person name="Sun H."/>
            <person name="Tunlid A."/>
            <person name="Henrissat B."/>
            <person name="Grigoriev I.V."/>
            <person name="Hibbett D.S."/>
            <person name="Martin F."/>
        </authorList>
    </citation>
    <scope>NUCLEOTIDE SEQUENCE [LARGE SCALE GENOMIC DNA]</scope>
    <source>
        <strain evidence="1 2">SS14</strain>
    </source>
</reference>
<gene>
    <name evidence="1" type="ORF">M422DRAFT_249722</name>
</gene>
<keyword evidence="2" id="KW-1185">Reference proteome</keyword>
<dbReference type="HOGENOM" id="CLU_1086529_0_0_1"/>
<dbReference type="Proteomes" id="UP000054279">
    <property type="component" value="Unassembled WGS sequence"/>
</dbReference>
<organism evidence="1 2">
    <name type="scientific">Sphaerobolus stellatus (strain SS14)</name>
    <dbReference type="NCBI Taxonomy" id="990650"/>
    <lineage>
        <taxon>Eukaryota</taxon>
        <taxon>Fungi</taxon>
        <taxon>Dikarya</taxon>
        <taxon>Basidiomycota</taxon>
        <taxon>Agaricomycotina</taxon>
        <taxon>Agaricomycetes</taxon>
        <taxon>Phallomycetidae</taxon>
        <taxon>Geastrales</taxon>
        <taxon>Sphaerobolaceae</taxon>
        <taxon>Sphaerobolus</taxon>
    </lineage>
</organism>
<dbReference type="EMBL" id="KN837106">
    <property type="protein sequence ID" value="KIJ46573.1"/>
    <property type="molecule type" value="Genomic_DNA"/>
</dbReference>
<evidence type="ECO:0000313" key="1">
    <source>
        <dbReference type="EMBL" id="KIJ46573.1"/>
    </source>
</evidence>